<name>A0ACC2R406_9NEOP</name>
<evidence type="ECO:0000313" key="1">
    <source>
        <dbReference type="EMBL" id="KAJ8732246.1"/>
    </source>
</evidence>
<gene>
    <name evidence="1" type="ORF">PYW08_014976</name>
</gene>
<sequence length="164" mass="19634">MSFLFVKIYYGPCHTFDRYIHKPHLLTGLKDRLQKMGFRVDLVPVRFTNYCMVEMCGHEVFRCNLKHLKFNTSYDRDPVCRRGVDAVITSAVKFRRGRACLWFWTLLNHQMFRRDKYAPIDYWPVDVNLQSFAPCKTCIQCCDMLVKEDVPKEEEKKPETYFKL</sequence>
<protein>
    <submittedName>
        <fullName evidence="1">Uncharacterized protein</fullName>
    </submittedName>
</protein>
<dbReference type="Proteomes" id="UP001231649">
    <property type="component" value="Chromosome 6"/>
</dbReference>
<proteinExistence type="predicted"/>
<reference evidence="1" key="1">
    <citation type="submission" date="2023-03" db="EMBL/GenBank/DDBJ databases">
        <title>Chromosome-level genomes of two armyworms, Mythimna separata and Mythimna loreyi, provide insights into the biosynthesis and reception of sex pheromones.</title>
        <authorList>
            <person name="Zhao H."/>
        </authorList>
    </citation>
    <scope>NUCLEOTIDE SEQUENCE</scope>
    <source>
        <strain evidence="1">BeijingLab</strain>
    </source>
</reference>
<accession>A0ACC2R406</accession>
<keyword evidence="2" id="KW-1185">Reference proteome</keyword>
<organism evidence="1 2">
    <name type="scientific">Mythimna loreyi</name>
    <dbReference type="NCBI Taxonomy" id="667449"/>
    <lineage>
        <taxon>Eukaryota</taxon>
        <taxon>Metazoa</taxon>
        <taxon>Ecdysozoa</taxon>
        <taxon>Arthropoda</taxon>
        <taxon>Hexapoda</taxon>
        <taxon>Insecta</taxon>
        <taxon>Pterygota</taxon>
        <taxon>Neoptera</taxon>
        <taxon>Endopterygota</taxon>
        <taxon>Lepidoptera</taxon>
        <taxon>Glossata</taxon>
        <taxon>Ditrysia</taxon>
        <taxon>Noctuoidea</taxon>
        <taxon>Noctuidae</taxon>
        <taxon>Noctuinae</taxon>
        <taxon>Hadenini</taxon>
        <taxon>Mythimna</taxon>
    </lineage>
</organism>
<comment type="caution">
    <text evidence="1">The sequence shown here is derived from an EMBL/GenBank/DDBJ whole genome shotgun (WGS) entry which is preliminary data.</text>
</comment>
<evidence type="ECO:0000313" key="2">
    <source>
        <dbReference type="Proteomes" id="UP001231649"/>
    </source>
</evidence>
<dbReference type="EMBL" id="CM056782">
    <property type="protein sequence ID" value="KAJ8732246.1"/>
    <property type="molecule type" value="Genomic_DNA"/>
</dbReference>